<keyword evidence="4" id="KW-1185">Reference proteome</keyword>
<evidence type="ECO:0000313" key="1">
    <source>
        <dbReference type="EMBL" id="EOH76662.1"/>
    </source>
</evidence>
<dbReference type="InterPro" id="IPR021321">
    <property type="entry name" value="DUF2922"/>
</dbReference>
<dbReference type="EMBL" id="AJAK01000017">
    <property type="protein sequence ID" value="EOH76662.1"/>
    <property type="molecule type" value="Genomic_DNA"/>
</dbReference>
<dbReference type="PATRIC" id="fig|1158601.3.peg.2296"/>
<dbReference type="RefSeq" id="WP_010741153.1">
    <property type="nucleotide sequence ID" value="NZ_KB946250.1"/>
</dbReference>
<protein>
    <recommendedName>
        <fullName evidence="5">DUF2922 family protein</fullName>
    </recommendedName>
</protein>
<name>R2NXB4_9ENTE</name>
<proteinExistence type="predicted"/>
<gene>
    <name evidence="2" type="ORF">I585_04467</name>
    <name evidence="1" type="ORF">UAI_02337</name>
</gene>
<evidence type="ECO:0000313" key="4">
    <source>
        <dbReference type="Proteomes" id="UP000014148"/>
    </source>
</evidence>
<dbReference type="Proteomes" id="UP000013783">
    <property type="component" value="Unassembled WGS sequence"/>
</dbReference>
<sequence>MTMSLVATFKNGENKTHSWSFSEVEQKQSAKEICRTLERLTTANLFDADGIEIFKTVIDGKFVQTVETVIFGMESETDKAEEEEDFDESIQAIERLLLPADAETRTLTEKVDRLFAQHSAGTRLKNFRFTASEDLDEDNLEAQPQVVLREIDECRVVKR</sequence>
<dbReference type="Pfam" id="PF11148">
    <property type="entry name" value="DUF2922"/>
    <property type="match status" value="1"/>
</dbReference>
<dbReference type="AlphaFoldDB" id="R2NXB4"/>
<reference evidence="2 4" key="2">
    <citation type="submission" date="2013-03" db="EMBL/GenBank/DDBJ databases">
        <title>The Genome Sequence of Enterococcus malodoratus ATCC_43197 (PacBio/Illumina hybrid assembly).</title>
        <authorList>
            <consortium name="The Broad Institute Genomics Platform"/>
            <consortium name="The Broad Institute Genome Sequencing Center for Infectious Disease"/>
            <person name="Earl A."/>
            <person name="Russ C."/>
            <person name="Gilmore M."/>
            <person name="Surin D."/>
            <person name="Walker B."/>
            <person name="Young S."/>
            <person name="Zeng Q."/>
            <person name="Gargeya S."/>
            <person name="Fitzgerald M."/>
            <person name="Haas B."/>
            <person name="Abouelleil A."/>
            <person name="Allen A.W."/>
            <person name="Alvarado L."/>
            <person name="Arachchi H.M."/>
            <person name="Berlin A.M."/>
            <person name="Chapman S.B."/>
            <person name="Gainer-Dewar J."/>
            <person name="Goldberg J."/>
            <person name="Griggs A."/>
            <person name="Gujja S."/>
            <person name="Hansen M."/>
            <person name="Howarth C."/>
            <person name="Imamovic A."/>
            <person name="Ireland A."/>
            <person name="Larimer J."/>
            <person name="McCowan C."/>
            <person name="Murphy C."/>
            <person name="Pearson M."/>
            <person name="Poon T.W."/>
            <person name="Priest M."/>
            <person name="Roberts A."/>
            <person name="Saif S."/>
            <person name="Shea T."/>
            <person name="Sisk P."/>
            <person name="Sykes S."/>
            <person name="Wortman J."/>
            <person name="Nusbaum C."/>
            <person name="Birren B."/>
        </authorList>
    </citation>
    <scope>NUCLEOTIDE SEQUENCE [LARGE SCALE GENOMIC DNA]</scope>
    <source>
        <strain evidence="2 4">ATCC 43197</strain>
    </source>
</reference>
<evidence type="ECO:0000313" key="2">
    <source>
        <dbReference type="EMBL" id="EOT63637.1"/>
    </source>
</evidence>
<dbReference type="OrthoDB" id="2323347at2"/>
<organism evidence="1 3">
    <name type="scientific">Enterococcus malodoratus ATCC 43197</name>
    <dbReference type="NCBI Taxonomy" id="1158601"/>
    <lineage>
        <taxon>Bacteria</taxon>
        <taxon>Bacillati</taxon>
        <taxon>Bacillota</taxon>
        <taxon>Bacilli</taxon>
        <taxon>Lactobacillales</taxon>
        <taxon>Enterococcaceae</taxon>
        <taxon>Enterococcus</taxon>
    </lineage>
</organism>
<evidence type="ECO:0008006" key="5">
    <source>
        <dbReference type="Google" id="ProtNLM"/>
    </source>
</evidence>
<reference evidence="1 3" key="1">
    <citation type="submission" date="2013-02" db="EMBL/GenBank/DDBJ databases">
        <title>The Genome Sequence of Enterococcus malodoratus ATCC_43197.</title>
        <authorList>
            <consortium name="The Broad Institute Genome Sequencing Platform"/>
            <consortium name="The Broad Institute Genome Sequencing Center for Infectious Disease"/>
            <person name="Earl A.M."/>
            <person name="Gilmore M.S."/>
            <person name="Lebreton F."/>
            <person name="Walker B."/>
            <person name="Young S.K."/>
            <person name="Zeng Q."/>
            <person name="Gargeya S."/>
            <person name="Fitzgerald M."/>
            <person name="Haas B."/>
            <person name="Abouelleil A."/>
            <person name="Alvarado L."/>
            <person name="Arachchi H.M."/>
            <person name="Berlin A.M."/>
            <person name="Chapman S.B."/>
            <person name="Dewar J."/>
            <person name="Goldberg J."/>
            <person name="Griggs A."/>
            <person name="Gujja S."/>
            <person name="Hansen M."/>
            <person name="Howarth C."/>
            <person name="Imamovic A."/>
            <person name="Larimer J."/>
            <person name="McCowan C."/>
            <person name="Murphy C."/>
            <person name="Neiman D."/>
            <person name="Pearson M."/>
            <person name="Priest M."/>
            <person name="Roberts A."/>
            <person name="Saif S."/>
            <person name="Shea T."/>
            <person name="Sisk P."/>
            <person name="Sykes S."/>
            <person name="Wortman J."/>
            <person name="Nusbaum C."/>
            <person name="Birren B."/>
        </authorList>
    </citation>
    <scope>NUCLEOTIDE SEQUENCE [LARGE SCALE GENOMIC DNA]</scope>
    <source>
        <strain evidence="1 3">ATCC 43197</strain>
    </source>
</reference>
<accession>R2NXB4</accession>
<evidence type="ECO:0000313" key="3">
    <source>
        <dbReference type="Proteomes" id="UP000013783"/>
    </source>
</evidence>
<dbReference type="Proteomes" id="UP000014148">
    <property type="component" value="Unassembled WGS sequence"/>
</dbReference>
<comment type="caution">
    <text evidence="1">The sequence shown here is derived from an EMBL/GenBank/DDBJ whole genome shotgun (WGS) entry which is preliminary data.</text>
</comment>
<dbReference type="STRING" id="71451.RV07_GL001192"/>
<dbReference type="EMBL" id="ASWA01000005">
    <property type="protein sequence ID" value="EOT63637.1"/>
    <property type="molecule type" value="Genomic_DNA"/>
</dbReference>